<gene>
    <name evidence="2" type="ORF">H9816_05105</name>
</gene>
<name>A0A9D2ILF9_9BACT</name>
<proteinExistence type="predicted"/>
<dbReference type="Gene3D" id="2.120.10.30">
    <property type="entry name" value="TolB, C-terminal domain"/>
    <property type="match status" value="1"/>
</dbReference>
<reference evidence="2" key="1">
    <citation type="journal article" date="2021" name="PeerJ">
        <title>Extensive microbial diversity within the chicken gut microbiome revealed by metagenomics and culture.</title>
        <authorList>
            <person name="Gilroy R."/>
            <person name="Ravi A."/>
            <person name="Getino M."/>
            <person name="Pursley I."/>
            <person name="Horton D.L."/>
            <person name="Alikhan N.F."/>
            <person name="Baker D."/>
            <person name="Gharbi K."/>
            <person name="Hall N."/>
            <person name="Watson M."/>
            <person name="Adriaenssens E.M."/>
            <person name="Foster-Nyarko E."/>
            <person name="Jarju S."/>
            <person name="Secka A."/>
            <person name="Antonio M."/>
            <person name="Oren A."/>
            <person name="Chaudhuri R.R."/>
            <person name="La Ragione R."/>
            <person name="Hildebrand F."/>
            <person name="Pallen M.J."/>
        </authorList>
    </citation>
    <scope>NUCLEOTIDE SEQUENCE</scope>
    <source>
        <strain evidence="2">ChiHjej11B10-19426</strain>
    </source>
</reference>
<dbReference type="EMBL" id="DXCC01000017">
    <property type="protein sequence ID" value="HIZ15269.1"/>
    <property type="molecule type" value="Genomic_DNA"/>
</dbReference>
<reference evidence="2" key="2">
    <citation type="submission" date="2021-04" db="EMBL/GenBank/DDBJ databases">
        <authorList>
            <person name="Gilroy R."/>
        </authorList>
    </citation>
    <scope>NUCLEOTIDE SEQUENCE</scope>
    <source>
        <strain evidence="2">ChiHjej11B10-19426</strain>
    </source>
</reference>
<organism evidence="2 3">
    <name type="scientific">Candidatus Tidjanibacter faecipullorum</name>
    <dbReference type="NCBI Taxonomy" id="2838766"/>
    <lineage>
        <taxon>Bacteria</taxon>
        <taxon>Pseudomonadati</taxon>
        <taxon>Bacteroidota</taxon>
        <taxon>Bacteroidia</taxon>
        <taxon>Bacteroidales</taxon>
        <taxon>Rikenellaceae</taxon>
        <taxon>Tidjanibacter</taxon>
    </lineage>
</organism>
<comment type="caution">
    <text evidence="2">The sequence shown here is derived from an EMBL/GenBank/DDBJ whole genome shotgun (WGS) entry which is preliminary data.</text>
</comment>
<protein>
    <recommendedName>
        <fullName evidence="4">Peptidase MA-like domain-containing protein</fullName>
    </recommendedName>
</protein>
<evidence type="ECO:0000256" key="1">
    <source>
        <dbReference type="SAM" id="SignalP"/>
    </source>
</evidence>
<feature type="chain" id="PRO_5038359682" description="Peptidase MA-like domain-containing protein" evidence="1">
    <location>
        <begin position="25"/>
        <end position="955"/>
    </location>
</feature>
<sequence length="955" mass="108359">MIRRAWCTALMLIGALGAGGTACAQYYNTGQAPASQRWSMLGSDSLRMVFPVGFEGQARRTLFYMEQASPAIAHGYQLPPLRTPVVFWTENFYSNGLSMLAPRRIEMVGIPAIDTYSEPWLKQLATHEYRHMVQYGNLNRSTVRVFGWFFGQQAPLVAAGLLPFWFIEGDAVMAETQFSTFGRALQPSFTMHYRAVGEEMLRRRNPDKWFCGSYRDYVPSHYELGFQLVAHADRTYDEYLGAGLTRYTSDYPFLIFTSQLALRKYYGTSTRRLFRDTFAELNDLWRTLPEENSPQVVSPPVKIYTVYSDPLFVSDSVLLVLKEDLDRTSRFVEIDLRDGSERTVCHTGAVSSRPSYRDGRVAWTEYRQSSVWGQKVNSRLCVMDLASGRSRQLPDEGDGVLYPVLMPDGEMACVRYHADGYYAIEYLCGERGRLEYVFPASVSIHGLAWDDWSERFYFIGLGDDGMWIGGVDFAEASARRCDVTTPAYVTLGDLTAADGMLYFNSIASGKDEVHTIDLMTGAQYRMSESRYGSFAPSPSPTGEFVAVTTYERDGYKVALQEVEYREEVPWSAVPRNVVNLPLRLWGLPPVDDMLFTDREQARSRERYPARRYRKGTHLFNLHSWAPLYYAPDELMADRSLDARIGATLISQNLLGSMESSLGYGWTPGGYSVVRGHVGYYGWTPKIEVTALWSDRPHTVIDLRSPGEQGYPAWSKGSSTQVSTRVYVPWLLSSGYRIRSLVPQIQYTFDNAEYVSPYTGRSERSSILLGTLQYSEYVRSTRRDLQPRWGYTVRANVAGNPFSRCYTTAWSLYGRAYLPGLFLHHGVTVQAAWQQAVGSGLLFRAIDLQSRMRESLYPTDCFAAAVNYRLPVAYPDWGLSGVFFLKRIALDLEFDYACCRDNRGAAWRNLYTYGGSVSLDITPFRMPDEATCVFSLGVYKPRYEPVLVTFGFSVPF</sequence>
<dbReference type="AlphaFoldDB" id="A0A9D2ILF9"/>
<dbReference type="Proteomes" id="UP000824014">
    <property type="component" value="Unassembled WGS sequence"/>
</dbReference>
<dbReference type="SUPFAM" id="SSF69304">
    <property type="entry name" value="Tricorn protease N-terminal domain"/>
    <property type="match status" value="1"/>
</dbReference>
<keyword evidence="1" id="KW-0732">Signal</keyword>
<feature type="signal peptide" evidence="1">
    <location>
        <begin position="1"/>
        <end position="24"/>
    </location>
</feature>
<evidence type="ECO:0000313" key="3">
    <source>
        <dbReference type="Proteomes" id="UP000824014"/>
    </source>
</evidence>
<dbReference type="InterPro" id="IPR011042">
    <property type="entry name" value="6-blade_b-propeller_TolB-like"/>
</dbReference>
<evidence type="ECO:0008006" key="4">
    <source>
        <dbReference type="Google" id="ProtNLM"/>
    </source>
</evidence>
<accession>A0A9D2ILF9</accession>
<dbReference type="PROSITE" id="PS51257">
    <property type="entry name" value="PROKAR_LIPOPROTEIN"/>
    <property type="match status" value="1"/>
</dbReference>
<evidence type="ECO:0000313" key="2">
    <source>
        <dbReference type="EMBL" id="HIZ15269.1"/>
    </source>
</evidence>